<dbReference type="SMART" id="SM00195">
    <property type="entry name" value="DSPc"/>
    <property type="match status" value="1"/>
</dbReference>
<evidence type="ECO:0000259" key="4">
    <source>
        <dbReference type="PROSITE" id="PS50054"/>
    </source>
</evidence>
<reference evidence="7" key="1">
    <citation type="submission" date="2025-08" db="UniProtKB">
        <authorList>
            <consortium name="RefSeq"/>
        </authorList>
    </citation>
    <scope>IDENTIFICATION</scope>
    <source>
        <tissue evidence="7">Total insect</tissue>
    </source>
</reference>
<feature type="domain" description="Tyrosine specific protein phosphatases" evidence="5">
    <location>
        <begin position="104"/>
        <end position="173"/>
    </location>
</feature>
<dbReference type="Gene3D" id="3.90.190.10">
    <property type="entry name" value="Protein tyrosine phosphatase superfamily"/>
    <property type="match status" value="1"/>
</dbReference>
<dbReference type="AlphaFoldDB" id="A0A6P8YYS7"/>
<feature type="domain" description="Tyrosine-protein phosphatase" evidence="4">
    <location>
        <begin position="30"/>
        <end position="184"/>
    </location>
</feature>
<accession>A0A6P8YYS7</accession>
<dbReference type="InterPro" id="IPR051029">
    <property type="entry name" value="mRNA_Capping_Enz/RNA_Phosphat"/>
</dbReference>
<evidence type="ECO:0000256" key="2">
    <source>
        <dbReference type="ARBA" id="ARBA00022912"/>
    </source>
</evidence>
<dbReference type="InterPro" id="IPR000340">
    <property type="entry name" value="Dual-sp_phosphatase_cat-dom"/>
</dbReference>
<dbReference type="PROSITE" id="PS50054">
    <property type="entry name" value="TYR_PHOSPHATASE_DUAL"/>
    <property type="match status" value="1"/>
</dbReference>
<feature type="region of interest" description="Disordered" evidence="3">
    <location>
        <begin position="177"/>
        <end position="371"/>
    </location>
</feature>
<dbReference type="InterPro" id="IPR029021">
    <property type="entry name" value="Prot-tyrosine_phosphatase-like"/>
</dbReference>
<dbReference type="InterPro" id="IPR020422">
    <property type="entry name" value="TYR_PHOSPHATASE_DUAL_dom"/>
</dbReference>
<dbReference type="InParanoid" id="A0A6P8YYS7"/>
<proteinExistence type="predicted"/>
<name>A0A6P8YYS7_THRPL</name>
<evidence type="ECO:0000313" key="6">
    <source>
        <dbReference type="Proteomes" id="UP000515158"/>
    </source>
</evidence>
<dbReference type="SUPFAM" id="SSF52799">
    <property type="entry name" value="(Phosphotyrosine protein) phosphatases II"/>
    <property type="match status" value="1"/>
</dbReference>
<gene>
    <name evidence="7" type="primary">LOC117647594</name>
</gene>
<evidence type="ECO:0000256" key="3">
    <source>
        <dbReference type="SAM" id="MobiDB-lite"/>
    </source>
</evidence>
<dbReference type="Proteomes" id="UP000515158">
    <property type="component" value="Unplaced"/>
</dbReference>
<evidence type="ECO:0000313" key="7">
    <source>
        <dbReference type="RefSeq" id="XP_034245318.1"/>
    </source>
</evidence>
<evidence type="ECO:0000259" key="5">
    <source>
        <dbReference type="PROSITE" id="PS50056"/>
    </source>
</evidence>
<dbReference type="InterPro" id="IPR000387">
    <property type="entry name" value="Tyr_Pase_dom"/>
</dbReference>
<evidence type="ECO:0000256" key="1">
    <source>
        <dbReference type="ARBA" id="ARBA00022801"/>
    </source>
</evidence>
<dbReference type="RefSeq" id="XP_034245318.1">
    <property type="nucleotide sequence ID" value="XM_034389427.1"/>
</dbReference>
<dbReference type="PANTHER" id="PTHR10367">
    <property type="entry name" value="MRNA-CAPPING ENZYME"/>
    <property type="match status" value="1"/>
</dbReference>
<feature type="compositionally biased region" description="Gly residues" evidence="3">
    <location>
        <begin position="240"/>
        <end position="262"/>
    </location>
</feature>
<dbReference type="OrthoDB" id="428974at2759"/>
<feature type="compositionally biased region" description="Low complexity" evidence="3">
    <location>
        <begin position="318"/>
        <end position="346"/>
    </location>
</feature>
<feature type="compositionally biased region" description="Basic residues" evidence="3">
    <location>
        <begin position="349"/>
        <end position="361"/>
    </location>
</feature>
<dbReference type="PANTHER" id="PTHR10367:SF9">
    <property type="entry name" value="DUAL-SPECIFICITY PHOSPHATASE 11 (RNA_RNP COMPLEX 1-INTERACTING)"/>
    <property type="match status" value="1"/>
</dbReference>
<dbReference type="GeneID" id="117647594"/>
<dbReference type="PROSITE" id="PS50056">
    <property type="entry name" value="TYR_PHOSPHATASE_2"/>
    <property type="match status" value="1"/>
</dbReference>
<feature type="compositionally biased region" description="Basic residues" evidence="3">
    <location>
        <begin position="210"/>
        <end position="228"/>
    </location>
</feature>
<organism evidence="7">
    <name type="scientific">Thrips palmi</name>
    <name type="common">Melon thrips</name>
    <dbReference type="NCBI Taxonomy" id="161013"/>
    <lineage>
        <taxon>Eukaryota</taxon>
        <taxon>Metazoa</taxon>
        <taxon>Ecdysozoa</taxon>
        <taxon>Arthropoda</taxon>
        <taxon>Hexapoda</taxon>
        <taxon>Insecta</taxon>
        <taxon>Pterygota</taxon>
        <taxon>Neoptera</taxon>
        <taxon>Paraneoptera</taxon>
        <taxon>Thysanoptera</taxon>
        <taxon>Terebrantia</taxon>
        <taxon>Thripoidea</taxon>
        <taxon>Thripidae</taxon>
        <taxon>Thrips</taxon>
    </lineage>
</organism>
<dbReference type="GO" id="GO:0004651">
    <property type="term" value="F:polynucleotide 5'-phosphatase activity"/>
    <property type="evidence" value="ECO:0007669"/>
    <property type="project" value="TreeGrafter"/>
</dbReference>
<dbReference type="PROSITE" id="PS00383">
    <property type="entry name" value="TYR_PHOSPHATASE_1"/>
    <property type="match status" value="1"/>
</dbReference>
<protein>
    <submittedName>
        <fullName evidence="7">RNA/RNP complex-1-interacting phosphatase</fullName>
    </submittedName>
</protein>
<feature type="compositionally biased region" description="Gly residues" evidence="3">
    <location>
        <begin position="271"/>
        <end position="288"/>
    </location>
</feature>
<dbReference type="KEGG" id="tpal:117647594"/>
<dbReference type="InterPro" id="IPR016130">
    <property type="entry name" value="Tyr_Pase_AS"/>
</dbReference>
<keyword evidence="6" id="KW-1185">Reference proteome</keyword>
<sequence>MGKGPSPIPDRWLPYKSVGGVIPGTRFFAFKVPLREEIFRRTGVPQQQWHTIDSLLEEMSKLGLVVDITNTNRYYDPQAFRAKGVAHEKIMCPGHQIPPPYVVKRFFKVVDEYLDQNPEGDGLIGVHCTHGLNRTGYLVCKYMIDRLKWSPENAIEGFNQARGHNIERTNYLSDLHRSRGAAPPQNGVGIQRKNHNRPERIQEQPGSWRARGHLGHPGRGAPRGHHGGHFGGERRHGEGRYNGFGEGHPGGRPGGHHPGGFHPGAHRGRGGPRGGPHFGGNPAGGHPAGGHPHGHGGRGGLRFPGGASSGPYYHRPRPQNAPNPREEAAPAGQHGQQQAASAAPGPVRSRGRGKPKHRAHGPRNSNKPTAV</sequence>
<dbReference type="Pfam" id="PF00782">
    <property type="entry name" value="DSPc"/>
    <property type="match status" value="1"/>
</dbReference>
<dbReference type="GO" id="GO:0004721">
    <property type="term" value="F:phosphoprotein phosphatase activity"/>
    <property type="evidence" value="ECO:0007669"/>
    <property type="project" value="UniProtKB-KW"/>
</dbReference>
<keyword evidence="1" id="KW-0378">Hydrolase</keyword>
<keyword evidence="2" id="KW-0904">Protein phosphatase</keyword>